<evidence type="ECO:0000313" key="11">
    <source>
        <dbReference type="EMBL" id="MFC4740012.1"/>
    </source>
</evidence>
<dbReference type="PROSITE" id="PS50109">
    <property type="entry name" value="HIS_KIN"/>
    <property type="match status" value="1"/>
</dbReference>
<dbReference type="InterPro" id="IPR050351">
    <property type="entry name" value="BphY/WalK/GraS-like"/>
</dbReference>
<keyword evidence="8" id="KW-0472">Membrane</keyword>
<dbReference type="Proteomes" id="UP001595885">
    <property type="component" value="Unassembled WGS sequence"/>
</dbReference>
<dbReference type="InterPro" id="IPR036890">
    <property type="entry name" value="HATPase_C_sf"/>
</dbReference>
<evidence type="ECO:0000256" key="8">
    <source>
        <dbReference type="SAM" id="Phobius"/>
    </source>
</evidence>
<proteinExistence type="predicted"/>
<dbReference type="InterPro" id="IPR011990">
    <property type="entry name" value="TPR-like_helical_dom_sf"/>
</dbReference>
<keyword evidence="4" id="KW-0547">Nucleotide-binding</keyword>
<feature type="transmembrane region" description="Helical" evidence="8">
    <location>
        <begin position="442"/>
        <end position="461"/>
    </location>
</feature>
<dbReference type="PANTHER" id="PTHR42878">
    <property type="entry name" value="TWO-COMPONENT HISTIDINE KINASE"/>
    <property type="match status" value="1"/>
</dbReference>
<evidence type="ECO:0000256" key="9">
    <source>
        <dbReference type="SAM" id="SignalP"/>
    </source>
</evidence>
<keyword evidence="5" id="KW-0418">Kinase</keyword>
<evidence type="ECO:0000259" key="10">
    <source>
        <dbReference type="PROSITE" id="PS50109"/>
    </source>
</evidence>
<dbReference type="Gene3D" id="1.25.40.10">
    <property type="entry name" value="Tetratricopeptide repeat domain"/>
    <property type="match status" value="1"/>
</dbReference>
<evidence type="ECO:0000256" key="7">
    <source>
        <dbReference type="ARBA" id="ARBA00023012"/>
    </source>
</evidence>
<evidence type="ECO:0000256" key="4">
    <source>
        <dbReference type="ARBA" id="ARBA00022741"/>
    </source>
</evidence>
<keyword evidence="9" id="KW-0732">Signal</keyword>
<dbReference type="EMBL" id="JBHSGW010000025">
    <property type="protein sequence ID" value="MFC4740012.1"/>
    <property type="molecule type" value="Genomic_DNA"/>
</dbReference>
<dbReference type="InterPro" id="IPR036097">
    <property type="entry name" value="HisK_dim/P_sf"/>
</dbReference>
<sequence length="720" mass="83789">MKKFLLCVFISLFYSISFYAQNELNQIDSLIKVLPNLKENSYKVEALFKLSKLYQKVSYENSENFNKQLFEVSKKINFQKGLGYYHLNNAYLFQTKGNYEKSIEEAKKAETIFTQLNEKSYFLDAIYFHSFSLFFSTKENEAFDLATIHALDTKNTIYFQQLGQLHYFIAYFHFSKDNISRALKHNILALENYRKVKNTLGILKCYYNMTDLYIKTNQFTIAKEYGYKTLKILNSLEVPVKVMQSGNYASLAEIHLHFKEFEIAQAYCDKAIAINKELNQLEYVGIDLIISAEIDYQKGDFNKILPKAKKIIAISKTPYNLIKGYYYMGLYFNSIKEYSNAKIYLEKGLSLVTEENELVHKNIIKELAFTEEKLKNYNRSLTLLKLFYKNELLFLEDEKINKVNELQVRFDTKEKEIEIKDLTIAAQKDKELLIKKENQKNFLITIIVFGLILGLISYFLYTKIKKKNDKLQTKNSIIEQQNKVISKSNATIKKTFSIISHDLRGPFNVLLGYTNYINENFEELNGEELKSYINKVNNAAQNNFNFTQQLLNWSLKQQNGITINKELCNLNEVVEKSIATLQPLAHQKDIAIHKDFLLEDDAKHYLDKDIVFNVLYNVISNAIKYSKDNTSILIKTYADEQFLTIETKDNGIGMTNEQLQKLNQNNDVNDFNFIKNNNEYQGGFGLTYAKELANLYGAQLVFESVLGEGTTVIFKIEVHV</sequence>
<dbReference type="Gene3D" id="1.10.287.130">
    <property type="match status" value="1"/>
</dbReference>
<dbReference type="InterPro" id="IPR003594">
    <property type="entry name" value="HATPase_dom"/>
</dbReference>
<dbReference type="InterPro" id="IPR019734">
    <property type="entry name" value="TPR_rpt"/>
</dbReference>
<accession>A0ABV9P387</accession>
<evidence type="ECO:0000256" key="5">
    <source>
        <dbReference type="ARBA" id="ARBA00022777"/>
    </source>
</evidence>
<name>A0ABV9P387_9FLAO</name>
<keyword evidence="8" id="KW-1133">Transmembrane helix</keyword>
<dbReference type="InterPro" id="IPR005467">
    <property type="entry name" value="His_kinase_dom"/>
</dbReference>
<keyword evidence="12" id="KW-1185">Reference proteome</keyword>
<dbReference type="SUPFAM" id="SSF48452">
    <property type="entry name" value="TPR-like"/>
    <property type="match status" value="2"/>
</dbReference>
<dbReference type="EC" id="2.7.13.3" evidence="2"/>
<evidence type="ECO:0000256" key="3">
    <source>
        <dbReference type="ARBA" id="ARBA00022679"/>
    </source>
</evidence>
<evidence type="ECO:0000256" key="2">
    <source>
        <dbReference type="ARBA" id="ARBA00012438"/>
    </source>
</evidence>
<feature type="domain" description="Histidine kinase" evidence="10">
    <location>
        <begin position="498"/>
        <end position="720"/>
    </location>
</feature>
<dbReference type="SUPFAM" id="SSF47384">
    <property type="entry name" value="Homodimeric domain of signal transducing histidine kinase"/>
    <property type="match status" value="1"/>
</dbReference>
<organism evidence="11 12">
    <name type="scientific">Flavobacterium ponti</name>
    <dbReference type="NCBI Taxonomy" id="665133"/>
    <lineage>
        <taxon>Bacteria</taxon>
        <taxon>Pseudomonadati</taxon>
        <taxon>Bacteroidota</taxon>
        <taxon>Flavobacteriia</taxon>
        <taxon>Flavobacteriales</taxon>
        <taxon>Flavobacteriaceae</taxon>
        <taxon>Flavobacterium</taxon>
    </lineage>
</organism>
<evidence type="ECO:0000313" key="12">
    <source>
        <dbReference type="Proteomes" id="UP001595885"/>
    </source>
</evidence>
<keyword evidence="6 11" id="KW-0067">ATP-binding</keyword>
<comment type="caution">
    <text evidence="11">The sequence shown here is derived from an EMBL/GenBank/DDBJ whole genome shotgun (WGS) entry which is preliminary data.</text>
</comment>
<dbReference type="Gene3D" id="3.30.565.10">
    <property type="entry name" value="Histidine kinase-like ATPase, C-terminal domain"/>
    <property type="match status" value="1"/>
</dbReference>
<keyword evidence="7" id="KW-0902">Two-component regulatory system</keyword>
<dbReference type="PANTHER" id="PTHR42878:SF7">
    <property type="entry name" value="SENSOR HISTIDINE KINASE GLRK"/>
    <property type="match status" value="1"/>
</dbReference>
<comment type="catalytic activity">
    <reaction evidence="1">
        <text>ATP + protein L-histidine = ADP + protein N-phospho-L-histidine.</text>
        <dbReference type="EC" id="2.7.13.3"/>
    </reaction>
</comment>
<dbReference type="SMART" id="SM00387">
    <property type="entry name" value="HATPase_c"/>
    <property type="match status" value="1"/>
</dbReference>
<keyword evidence="3" id="KW-0808">Transferase</keyword>
<dbReference type="Pfam" id="PF02518">
    <property type="entry name" value="HATPase_c"/>
    <property type="match status" value="1"/>
</dbReference>
<protein>
    <recommendedName>
        <fullName evidence="2">histidine kinase</fullName>
        <ecNumber evidence="2">2.7.13.3</ecNumber>
    </recommendedName>
</protein>
<dbReference type="RefSeq" id="WP_379740535.1">
    <property type="nucleotide sequence ID" value="NZ_JBHSGW010000025.1"/>
</dbReference>
<dbReference type="SMART" id="SM00028">
    <property type="entry name" value="TPR"/>
    <property type="match status" value="5"/>
</dbReference>
<feature type="chain" id="PRO_5045338040" description="histidine kinase" evidence="9">
    <location>
        <begin position="21"/>
        <end position="720"/>
    </location>
</feature>
<dbReference type="SUPFAM" id="SSF55874">
    <property type="entry name" value="ATPase domain of HSP90 chaperone/DNA topoisomerase II/histidine kinase"/>
    <property type="match status" value="1"/>
</dbReference>
<feature type="signal peptide" evidence="9">
    <location>
        <begin position="1"/>
        <end position="20"/>
    </location>
</feature>
<evidence type="ECO:0000256" key="1">
    <source>
        <dbReference type="ARBA" id="ARBA00000085"/>
    </source>
</evidence>
<evidence type="ECO:0000256" key="6">
    <source>
        <dbReference type="ARBA" id="ARBA00022840"/>
    </source>
</evidence>
<gene>
    <name evidence="11" type="ORF">ACFO3U_08395</name>
</gene>
<keyword evidence="8" id="KW-0812">Transmembrane</keyword>
<dbReference type="CDD" id="cd00075">
    <property type="entry name" value="HATPase"/>
    <property type="match status" value="1"/>
</dbReference>
<dbReference type="GO" id="GO:0005524">
    <property type="term" value="F:ATP binding"/>
    <property type="evidence" value="ECO:0007669"/>
    <property type="project" value="UniProtKB-KW"/>
</dbReference>
<reference evidence="12" key="1">
    <citation type="journal article" date="2019" name="Int. J. Syst. Evol. Microbiol.">
        <title>The Global Catalogue of Microorganisms (GCM) 10K type strain sequencing project: providing services to taxonomists for standard genome sequencing and annotation.</title>
        <authorList>
            <consortium name="The Broad Institute Genomics Platform"/>
            <consortium name="The Broad Institute Genome Sequencing Center for Infectious Disease"/>
            <person name="Wu L."/>
            <person name="Ma J."/>
        </authorList>
    </citation>
    <scope>NUCLEOTIDE SEQUENCE [LARGE SCALE GENOMIC DNA]</scope>
    <source>
        <strain evidence="12">CCUG 50349</strain>
    </source>
</reference>